<evidence type="ECO:0000313" key="2">
    <source>
        <dbReference type="EMBL" id="MBB5770138.1"/>
    </source>
</evidence>
<evidence type="ECO:0000259" key="1">
    <source>
        <dbReference type="Pfam" id="PF23639"/>
    </source>
</evidence>
<dbReference type="Proteomes" id="UP000556201">
    <property type="component" value="Unassembled WGS sequence"/>
</dbReference>
<accession>A0A7W9FRE4</accession>
<name>A0A7W9FRE4_BREVE</name>
<feature type="domain" description="DUF7146" evidence="1">
    <location>
        <begin position="151"/>
        <end position="250"/>
    </location>
</feature>
<proteinExistence type="predicted"/>
<dbReference type="InterPro" id="IPR055570">
    <property type="entry name" value="DUF7146"/>
</dbReference>
<protein>
    <recommendedName>
        <fullName evidence="1">DUF7146 domain-containing protein</fullName>
    </recommendedName>
</protein>
<dbReference type="Pfam" id="PF23639">
    <property type="entry name" value="DUF7146"/>
    <property type="match status" value="1"/>
</dbReference>
<evidence type="ECO:0000313" key="3">
    <source>
        <dbReference type="Proteomes" id="UP000556201"/>
    </source>
</evidence>
<reference evidence="2 3" key="1">
    <citation type="submission" date="2020-08" db="EMBL/GenBank/DDBJ databases">
        <title>Functional genomics of gut bacteria from endangered species of beetles.</title>
        <authorList>
            <person name="Carlos-Shanley C."/>
        </authorList>
    </citation>
    <scope>NUCLEOTIDE SEQUENCE [LARGE SCALE GENOMIC DNA]</scope>
    <source>
        <strain evidence="2 3">S00192</strain>
    </source>
</reference>
<gene>
    <name evidence="2" type="ORF">HNP47_000107</name>
</gene>
<dbReference type="EMBL" id="JACHLJ010000001">
    <property type="protein sequence ID" value="MBB5770138.1"/>
    <property type="molecule type" value="Genomic_DNA"/>
</dbReference>
<sequence>MNAPNIQGRPPEISVREISALLASQIQSLCASLGLRGHVVQGALVPRNPTRNDKNPGSFVINLSGARQGKWDEYATGEFGDALDLVAYIHFGRVDRVSQREALIWAKRFLGIGDHRHMDPAHAKKLRQAKEAMEIATERAEGMALANRDKDRRRCQAMFLGAQPLEPGTAGWRYLTEARGIALDQLARIPWAVRSHPGMRHVETDRTVPCLISAMLFEDGSFGAVHRIFLEPDGSSKLRVPDPAMATKKIWPKGWHGAFIPISRGETGLSPREAVKKGLTDENAFAEGVEDAFTVALLTPEWRVSAVGASANFAHIEPPPSARAVVAIRDRDPNRKVMAGVTKKVAELQAKAEARSLPFFESWPERGFKDFNDMIRGVRS</sequence>
<dbReference type="RefSeq" id="WP_184277500.1">
    <property type="nucleotide sequence ID" value="NZ_JACHLJ010000001.1"/>
</dbReference>
<dbReference type="AlphaFoldDB" id="A0A7W9FRE4"/>
<comment type="caution">
    <text evidence="2">The sequence shown here is derived from an EMBL/GenBank/DDBJ whole genome shotgun (WGS) entry which is preliminary data.</text>
</comment>
<organism evidence="2 3">
    <name type="scientific">Brevundimonas vesicularis</name>
    <name type="common">Pseudomonas vesicularis</name>
    <dbReference type="NCBI Taxonomy" id="41276"/>
    <lineage>
        <taxon>Bacteria</taxon>
        <taxon>Pseudomonadati</taxon>
        <taxon>Pseudomonadota</taxon>
        <taxon>Alphaproteobacteria</taxon>
        <taxon>Caulobacterales</taxon>
        <taxon>Caulobacteraceae</taxon>
        <taxon>Brevundimonas</taxon>
    </lineage>
</organism>